<dbReference type="SMART" id="SM00066">
    <property type="entry name" value="GAL4"/>
    <property type="match status" value="1"/>
</dbReference>
<dbReference type="GO" id="GO:0003677">
    <property type="term" value="F:DNA binding"/>
    <property type="evidence" value="ECO:0007669"/>
    <property type="project" value="InterPro"/>
</dbReference>
<dbReference type="Gene3D" id="4.10.240.10">
    <property type="entry name" value="Zn(2)-C6 fungal-type DNA-binding domain"/>
    <property type="match status" value="1"/>
</dbReference>
<feature type="region of interest" description="Disordered" evidence="4">
    <location>
        <begin position="69"/>
        <end position="89"/>
    </location>
</feature>
<keyword evidence="2" id="KW-0479">Metal-binding</keyword>
<dbReference type="GO" id="GO:0006351">
    <property type="term" value="P:DNA-templated transcription"/>
    <property type="evidence" value="ECO:0007669"/>
    <property type="project" value="InterPro"/>
</dbReference>
<dbReference type="InterPro" id="IPR001138">
    <property type="entry name" value="Zn2Cys6_DnaBD"/>
</dbReference>
<accession>A0A2J6QRV2</accession>
<protein>
    <recommendedName>
        <fullName evidence="5">Zn(2)-C6 fungal-type domain-containing protein</fullName>
    </recommendedName>
</protein>
<dbReference type="SMART" id="SM00906">
    <property type="entry name" value="Fungal_trans"/>
    <property type="match status" value="1"/>
</dbReference>
<dbReference type="Proteomes" id="UP000235786">
    <property type="component" value="Unassembled WGS sequence"/>
</dbReference>
<keyword evidence="3" id="KW-0539">Nucleus</keyword>
<dbReference type="GO" id="GO:0000981">
    <property type="term" value="F:DNA-binding transcription factor activity, RNA polymerase II-specific"/>
    <property type="evidence" value="ECO:0007669"/>
    <property type="project" value="InterPro"/>
</dbReference>
<dbReference type="OrthoDB" id="4898680at2759"/>
<dbReference type="GO" id="GO:0008270">
    <property type="term" value="F:zinc ion binding"/>
    <property type="evidence" value="ECO:0007669"/>
    <property type="project" value="InterPro"/>
</dbReference>
<dbReference type="SUPFAM" id="SSF57701">
    <property type="entry name" value="Zn2/Cys6 DNA-binding domain"/>
    <property type="match status" value="1"/>
</dbReference>
<reference evidence="6 7" key="1">
    <citation type="submission" date="2016-04" db="EMBL/GenBank/DDBJ databases">
        <title>A degradative enzymes factory behind the ericoid mycorrhizal symbiosis.</title>
        <authorList>
            <consortium name="DOE Joint Genome Institute"/>
            <person name="Martino E."/>
            <person name="Morin E."/>
            <person name="Grelet G."/>
            <person name="Kuo A."/>
            <person name="Kohler A."/>
            <person name="Daghino S."/>
            <person name="Barry K."/>
            <person name="Choi C."/>
            <person name="Cichocki N."/>
            <person name="Clum A."/>
            <person name="Copeland A."/>
            <person name="Hainaut M."/>
            <person name="Haridas S."/>
            <person name="Labutti K."/>
            <person name="Lindquist E."/>
            <person name="Lipzen A."/>
            <person name="Khouja H.-R."/>
            <person name="Murat C."/>
            <person name="Ohm R."/>
            <person name="Olson A."/>
            <person name="Spatafora J."/>
            <person name="Veneault-Fourrey C."/>
            <person name="Henrissat B."/>
            <person name="Grigoriev I."/>
            <person name="Martin F."/>
            <person name="Perotto S."/>
        </authorList>
    </citation>
    <scope>NUCLEOTIDE SEQUENCE [LARGE SCALE GENOMIC DNA]</scope>
    <source>
        <strain evidence="6 7">F</strain>
    </source>
</reference>
<sequence>MPSPAASHSSASIRKRRNGLTPACEPCRKAKVRCDYSPLGTLCSRCRKRKTSEKCIFLEAPMTRQYREVSNAPGASLPPPKCSSLPRNGSTALSPSSAICSLNGSISRKAAGPSGFLGQTSFSATIHVHDGDDDESCDECENSNSIYAMDPAEVTMGLNVLRVLPGYDDCQTVLKKYLEGPCEVGFLKPSIQNVLDSLFATYGSHLKEPRTDSELEEMSEAITRKSVEVLVLSDGAPGWIAAFSGTNTRWESMGILLAALASGVLAVHDREFMRLGLSSRFTEKKKAVLAIKEGVELCLELCRHNLNTLICHLLYKNLLLETVLHGDSSLSVWRLHHDLVAVASAIGLHLGVTLRTEIRKRLSASCFWSDKELAMFTGRPPAWSHRYHSCPLPYDVSDEALIEGGERLKQELSELDENGWNTKGEIHDSTTSRTMVLTAMLIDEIMEIFLGNSCQWSMERVRGLKVKAFETYSKIPHILQVTKESLKLVKDDIKMWKLMFMRLDYLRMQFLLERLSVERGGESKQKLVDVAREIVDMIVFLWLERDRTGHRHYDYDYIIMCFGMPSTGILCTELLKQFKQPNAVDVKMPVSEVVQNLSLMIGFLDWTKPTAGNYKLCQRMSQVVKKVLDQVFAPSEQKDGALESEVLSTSDTMTDLLSFDDLDDFEWLSSIDWGRGPYIDMIHLN</sequence>
<dbReference type="GO" id="GO:0005634">
    <property type="term" value="C:nucleus"/>
    <property type="evidence" value="ECO:0007669"/>
    <property type="project" value="UniProtKB-SubCell"/>
</dbReference>
<evidence type="ECO:0000256" key="3">
    <source>
        <dbReference type="ARBA" id="ARBA00023242"/>
    </source>
</evidence>
<proteinExistence type="predicted"/>
<dbReference type="InterPro" id="IPR007219">
    <property type="entry name" value="XnlR_reg_dom"/>
</dbReference>
<evidence type="ECO:0000256" key="1">
    <source>
        <dbReference type="ARBA" id="ARBA00004123"/>
    </source>
</evidence>
<feature type="domain" description="Zn(2)-C6 fungal-type" evidence="5">
    <location>
        <begin position="23"/>
        <end position="57"/>
    </location>
</feature>
<evidence type="ECO:0000256" key="4">
    <source>
        <dbReference type="SAM" id="MobiDB-lite"/>
    </source>
</evidence>
<dbReference type="PANTHER" id="PTHR31001:SF40">
    <property type="entry name" value="ZN(II)2CYS6 TRANSCRIPTION FACTOR (EUROFUNG)"/>
    <property type="match status" value="1"/>
</dbReference>
<dbReference type="PANTHER" id="PTHR31001">
    <property type="entry name" value="UNCHARACTERIZED TRANSCRIPTIONAL REGULATORY PROTEIN"/>
    <property type="match status" value="1"/>
</dbReference>
<evidence type="ECO:0000259" key="5">
    <source>
        <dbReference type="PROSITE" id="PS50048"/>
    </source>
</evidence>
<dbReference type="PROSITE" id="PS50048">
    <property type="entry name" value="ZN2_CY6_FUNGAL_2"/>
    <property type="match status" value="1"/>
</dbReference>
<dbReference type="Pfam" id="PF00172">
    <property type="entry name" value="Zn_clus"/>
    <property type="match status" value="1"/>
</dbReference>
<dbReference type="Pfam" id="PF04082">
    <property type="entry name" value="Fungal_trans"/>
    <property type="match status" value="1"/>
</dbReference>
<keyword evidence="7" id="KW-1185">Reference proteome</keyword>
<dbReference type="InterPro" id="IPR050613">
    <property type="entry name" value="Sec_Metabolite_Reg"/>
</dbReference>
<evidence type="ECO:0000313" key="7">
    <source>
        <dbReference type="Proteomes" id="UP000235786"/>
    </source>
</evidence>
<dbReference type="EMBL" id="KZ613979">
    <property type="protein sequence ID" value="PMD28992.1"/>
    <property type="molecule type" value="Genomic_DNA"/>
</dbReference>
<dbReference type="InterPro" id="IPR036864">
    <property type="entry name" value="Zn2-C6_fun-type_DNA-bd_sf"/>
</dbReference>
<name>A0A2J6QRV2_HYAVF</name>
<dbReference type="CDD" id="cd12148">
    <property type="entry name" value="fungal_TF_MHR"/>
    <property type="match status" value="1"/>
</dbReference>
<dbReference type="PROSITE" id="PS00463">
    <property type="entry name" value="ZN2_CY6_FUNGAL_1"/>
    <property type="match status" value="1"/>
</dbReference>
<dbReference type="AlphaFoldDB" id="A0A2J6QRV2"/>
<evidence type="ECO:0000313" key="6">
    <source>
        <dbReference type="EMBL" id="PMD28992.1"/>
    </source>
</evidence>
<organism evidence="6 7">
    <name type="scientific">Hyaloscypha variabilis (strain UAMH 11265 / GT02V1 / F)</name>
    <name type="common">Meliniomyces variabilis</name>
    <dbReference type="NCBI Taxonomy" id="1149755"/>
    <lineage>
        <taxon>Eukaryota</taxon>
        <taxon>Fungi</taxon>
        <taxon>Dikarya</taxon>
        <taxon>Ascomycota</taxon>
        <taxon>Pezizomycotina</taxon>
        <taxon>Leotiomycetes</taxon>
        <taxon>Helotiales</taxon>
        <taxon>Hyaloscyphaceae</taxon>
        <taxon>Hyaloscypha</taxon>
        <taxon>Hyaloscypha variabilis</taxon>
    </lineage>
</organism>
<gene>
    <name evidence="6" type="ORF">L207DRAFT_618202</name>
</gene>
<dbReference type="CDD" id="cd00067">
    <property type="entry name" value="GAL4"/>
    <property type="match status" value="1"/>
</dbReference>
<comment type="subcellular location">
    <subcellularLocation>
        <location evidence="1">Nucleus</location>
    </subcellularLocation>
</comment>
<evidence type="ECO:0000256" key="2">
    <source>
        <dbReference type="ARBA" id="ARBA00022723"/>
    </source>
</evidence>